<feature type="compositionally biased region" description="Polar residues" evidence="1">
    <location>
        <begin position="27"/>
        <end position="36"/>
    </location>
</feature>
<dbReference type="Pfam" id="PF00188">
    <property type="entry name" value="CAP"/>
    <property type="match status" value="1"/>
</dbReference>
<dbReference type="SMART" id="SM00198">
    <property type="entry name" value="SCP"/>
    <property type="match status" value="1"/>
</dbReference>
<proteinExistence type="predicted"/>
<accession>A0A8S9X320</accession>
<dbReference type="InterPro" id="IPR035940">
    <property type="entry name" value="CAP_sf"/>
</dbReference>
<dbReference type="EMBL" id="WIXP02000011">
    <property type="protein sequence ID" value="KAF6202859.1"/>
    <property type="molecule type" value="Genomic_DNA"/>
</dbReference>
<feature type="region of interest" description="Disordered" evidence="1">
    <location>
        <begin position="1"/>
        <end position="41"/>
    </location>
</feature>
<reference evidence="3" key="1">
    <citation type="journal article" date="2021" name="Mol. Ecol. Resour.">
        <title>Apolygus lucorum genome provides insights into omnivorousness and mesophyll feeding.</title>
        <authorList>
            <person name="Liu Y."/>
            <person name="Liu H."/>
            <person name="Wang H."/>
            <person name="Huang T."/>
            <person name="Liu B."/>
            <person name="Yang B."/>
            <person name="Yin L."/>
            <person name="Li B."/>
            <person name="Zhang Y."/>
            <person name="Zhang S."/>
            <person name="Jiang F."/>
            <person name="Zhang X."/>
            <person name="Ren Y."/>
            <person name="Wang B."/>
            <person name="Wang S."/>
            <person name="Lu Y."/>
            <person name="Wu K."/>
            <person name="Fan W."/>
            <person name="Wang G."/>
        </authorList>
    </citation>
    <scope>NUCLEOTIDE SEQUENCE</scope>
    <source>
        <strain evidence="3">12Hb</strain>
    </source>
</reference>
<dbReference type="Gene3D" id="3.40.33.10">
    <property type="entry name" value="CAP"/>
    <property type="match status" value="1"/>
</dbReference>
<name>A0A8S9X320_APOLU</name>
<keyword evidence="4" id="KW-1185">Reference proteome</keyword>
<organism evidence="3 4">
    <name type="scientific">Apolygus lucorum</name>
    <name type="common">Small green plant bug</name>
    <name type="synonym">Lygocoris lucorum</name>
    <dbReference type="NCBI Taxonomy" id="248454"/>
    <lineage>
        <taxon>Eukaryota</taxon>
        <taxon>Metazoa</taxon>
        <taxon>Ecdysozoa</taxon>
        <taxon>Arthropoda</taxon>
        <taxon>Hexapoda</taxon>
        <taxon>Insecta</taxon>
        <taxon>Pterygota</taxon>
        <taxon>Neoptera</taxon>
        <taxon>Paraneoptera</taxon>
        <taxon>Hemiptera</taxon>
        <taxon>Heteroptera</taxon>
        <taxon>Panheteroptera</taxon>
        <taxon>Cimicomorpha</taxon>
        <taxon>Miridae</taxon>
        <taxon>Mirini</taxon>
        <taxon>Apolygus</taxon>
    </lineage>
</organism>
<evidence type="ECO:0000313" key="4">
    <source>
        <dbReference type="Proteomes" id="UP000466442"/>
    </source>
</evidence>
<feature type="region of interest" description="Disordered" evidence="1">
    <location>
        <begin position="265"/>
        <end position="293"/>
    </location>
</feature>
<dbReference type="AlphaFoldDB" id="A0A8S9X320"/>
<evidence type="ECO:0000256" key="1">
    <source>
        <dbReference type="SAM" id="MobiDB-lite"/>
    </source>
</evidence>
<comment type="caution">
    <text evidence="3">The sequence shown here is derived from an EMBL/GenBank/DDBJ whole genome shotgun (WGS) entry which is preliminary data.</text>
</comment>
<feature type="domain" description="SCP" evidence="2">
    <location>
        <begin position="50"/>
        <end position="211"/>
    </location>
</feature>
<evidence type="ECO:0000259" key="2">
    <source>
        <dbReference type="SMART" id="SM00198"/>
    </source>
</evidence>
<dbReference type="Proteomes" id="UP000466442">
    <property type="component" value="Unassembled WGS sequence"/>
</dbReference>
<dbReference type="SUPFAM" id="SSF55797">
    <property type="entry name" value="PR-1-like"/>
    <property type="match status" value="1"/>
</dbReference>
<dbReference type="InterPro" id="IPR014044">
    <property type="entry name" value="CAP_dom"/>
</dbReference>
<evidence type="ECO:0000313" key="3">
    <source>
        <dbReference type="EMBL" id="KAF6202859.1"/>
    </source>
</evidence>
<sequence>MFGDSQNTTSSAAGESATSHSDESKENTPQITTVGGNASERCMSPTMVTVDPIAVIGQLNLLRNEADRRACKFNDLAWNSTLQESSKTYAMTCPMANYTKFEGNEGNETTFARIVEISSQTIPLEDLIQNLTKKTPTKSSDGKLVHVYAPGVWDPAYQIVWNDTRTVGCALVSFTNSDLKYLSEYFFKNVTEPMKLQSLVCEFYPPGCVHTERVYNICNFTKDDVIINRTRTEPQPIPTGDFKLVPTLKHLISIGGKRVSSEPFGASGLDFNEQPRKPSCASSTPHSAASRSILSADRSSLAGPSTLLGQEYEGGHVTH</sequence>
<feature type="compositionally biased region" description="Low complexity" evidence="1">
    <location>
        <begin position="8"/>
        <end position="19"/>
    </location>
</feature>
<dbReference type="OrthoDB" id="337038at2759"/>
<gene>
    <name evidence="3" type="ORF">GE061_003264</name>
</gene>
<feature type="compositionally biased region" description="Polar residues" evidence="1">
    <location>
        <begin position="280"/>
        <end position="293"/>
    </location>
</feature>
<dbReference type="GO" id="GO:0005576">
    <property type="term" value="C:extracellular region"/>
    <property type="evidence" value="ECO:0007669"/>
    <property type="project" value="UniProtKB-SubCell"/>
</dbReference>
<protein>
    <recommendedName>
        <fullName evidence="2">SCP domain-containing protein</fullName>
    </recommendedName>
</protein>